<gene>
    <name evidence="2" type="ORF">ROR02_04390</name>
</gene>
<dbReference type="Pfam" id="PF09361">
    <property type="entry name" value="Phasin_2"/>
    <property type="match status" value="1"/>
</dbReference>
<dbReference type="RefSeq" id="WP_147162372.1">
    <property type="nucleotide sequence ID" value="NZ_BJZO01000007.1"/>
</dbReference>
<dbReference type="AlphaFoldDB" id="A0A512H4G2"/>
<feature type="domain" description="Phasin" evidence="1">
    <location>
        <begin position="31"/>
        <end position="127"/>
    </location>
</feature>
<comment type="caution">
    <text evidence="2">The sequence shown here is derived from an EMBL/GenBank/DDBJ whole genome shotgun (WGS) entry which is preliminary data.</text>
</comment>
<dbReference type="OrthoDB" id="9812006at2"/>
<protein>
    <submittedName>
        <fullName evidence="2">Phasin</fullName>
    </submittedName>
</protein>
<evidence type="ECO:0000313" key="2">
    <source>
        <dbReference type="EMBL" id="GEO80308.1"/>
    </source>
</evidence>
<sequence>MAKQPETFFDFDFAKYFSDFKVPGLDVDTLVNSQRRNFEALTHVNKTALDGMQAIFKRQVEILRQAMDEAAEAARDLSKADTPQDKMARQTELAREAFEKAISNMRELMEMATKSNGEVFDLMNNRVSQVMDEMRALTAQHKPGTPTSEKKD</sequence>
<dbReference type="Proteomes" id="UP000321567">
    <property type="component" value="Unassembled WGS sequence"/>
</dbReference>
<dbReference type="InterPro" id="IPR010127">
    <property type="entry name" value="Phasin_subfam-1"/>
</dbReference>
<dbReference type="InterPro" id="IPR018968">
    <property type="entry name" value="Phasin"/>
</dbReference>
<accession>A0A512H4G2</accession>
<organism evidence="2 3">
    <name type="scientific">Pararhodospirillum oryzae</name>
    <dbReference type="NCBI Taxonomy" id="478448"/>
    <lineage>
        <taxon>Bacteria</taxon>
        <taxon>Pseudomonadati</taxon>
        <taxon>Pseudomonadota</taxon>
        <taxon>Alphaproteobacteria</taxon>
        <taxon>Rhodospirillales</taxon>
        <taxon>Rhodospirillaceae</taxon>
        <taxon>Pararhodospirillum</taxon>
    </lineage>
</organism>
<evidence type="ECO:0000313" key="3">
    <source>
        <dbReference type="Proteomes" id="UP000321567"/>
    </source>
</evidence>
<dbReference type="NCBIfam" id="TIGR01841">
    <property type="entry name" value="phasin"/>
    <property type="match status" value="1"/>
</dbReference>
<keyword evidence="3" id="KW-1185">Reference proteome</keyword>
<name>A0A512H4G2_9PROT</name>
<proteinExistence type="predicted"/>
<reference evidence="2 3" key="1">
    <citation type="submission" date="2019-07" db="EMBL/GenBank/DDBJ databases">
        <title>Whole genome shotgun sequence of Rhodospirillum oryzae NBRC 107573.</title>
        <authorList>
            <person name="Hosoyama A."/>
            <person name="Uohara A."/>
            <person name="Ohji S."/>
            <person name="Ichikawa N."/>
        </authorList>
    </citation>
    <scope>NUCLEOTIDE SEQUENCE [LARGE SCALE GENOMIC DNA]</scope>
    <source>
        <strain evidence="2 3">NBRC 107573</strain>
    </source>
</reference>
<evidence type="ECO:0000259" key="1">
    <source>
        <dbReference type="Pfam" id="PF09361"/>
    </source>
</evidence>
<dbReference type="EMBL" id="BJZO01000007">
    <property type="protein sequence ID" value="GEO80308.1"/>
    <property type="molecule type" value="Genomic_DNA"/>
</dbReference>